<dbReference type="InterPro" id="IPR011033">
    <property type="entry name" value="PRC_barrel-like_sf"/>
</dbReference>
<feature type="chain" id="PRO_5037977040" description="PRC-barrel domain-containing protein" evidence="1">
    <location>
        <begin position="21"/>
        <end position="151"/>
    </location>
</feature>
<keyword evidence="1" id="KW-0732">Signal</keyword>
<evidence type="ECO:0000256" key="1">
    <source>
        <dbReference type="SAM" id="SignalP"/>
    </source>
</evidence>
<feature type="domain" description="PRC-barrel" evidence="2">
    <location>
        <begin position="67"/>
        <end position="123"/>
    </location>
</feature>
<dbReference type="Pfam" id="PF05239">
    <property type="entry name" value="PRC"/>
    <property type="match status" value="1"/>
</dbReference>
<dbReference type="InterPro" id="IPR027275">
    <property type="entry name" value="PRC-brl_dom"/>
</dbReference>
<dbReference type="Gene3D" id="2.30.30.240">
    <property type="entry name" value="PRC-barrel domain"/>
    <property type="match status" value="1"/>
</dbReference>
<dbReference type="AlphaFoldDB" id="A0A917SUB7"/>
<evidence type="ECO:0000259" key="2">
    <source>
        <dbReference type="Pfam" id="PF05239"/>
    </source>
</evidence>
<keyword evidence="4" id="KW-1185">Reference proteome</keyword>
<dbReference type="EMBL" id="BMLF01000001">
    <property type="protein sequence ID" value="GGL99241.1"/>
    <property type="molecule type" value="Genomic_DNA"/>
</dbReference>
<dbReference type="Proteomes" id="UP000649829">
    <property type="component" value="Unassembled WGS sequence"/>
</dbReference>
<protein>
    <recommendedName>
        <fullName evidence="2">PRC-barrel domain-containing protein</fullName>
    </recommendedName>
</protein>
<dbReference type="SUPFAM" id="SSF50346">
    <property type="entry name" value="PRC-barrel domain"/>
    <property type="match status" value="1"/>
</dbReference>
<comment type="caution">
    <text evidence="3">The sequence shown here is derived from an EMBL/GenBank/DDBJ whole genome shotgun (WGS) entry which is preliminary data.</text>
</comment>
<sequence length="151" mass="16146">MKTIAATSIALLLMTGAASAQDTMADSASSKIAGMQGDLIRSRDITGGNIYTSNEARDEGAAWDSSTVYDGVGEGWNEIGEIEDLILSRDGKLIGIVAEVGGFLDIADKHVAISVEDVSLVAVDDKTYAYVTRFNEEELEAMEDVDEGFWD</sequence>
<name>A0A917SUB7_9RHOB</name>
<organism evidence="3 4">
    <name type="scientific">Pseudooceanicola nanhaiensis</name>
    <dbReference type="NCBI Taxonomy" id="375761"/>
    <lineage>
        <taxon>Bacteria</taxon>
        <taxon>Pseudomonadati</taxon>
        <taxon>Pseudomonadota</taxon>
        <taxon>Alphaproteobacteria</taxon>
        <taxon>Rhodobacterales</taxon>
        <taxon>Paracoccaceae</taxon>
        <taxon>Pseudooceanicola</taxon>
    </lineage>
</organism>
<dbReference type="RefSeq" id="WP_028287957.1">
    <property type="nucleotide sequence ID" value="NZ_BMLF01000001.1"/>
</dbReference>
<evidence type="ECO:0000313" key="3">
    <source>
        <dbReference type="EMBL" id="GGL99241.1"/>
    </source>
</evidence>
<reference evidence="3" key="1">
    <citation type="journal article" date="2014" name="Int. J. Syst. Evol. Microbiol.">
        <title>Complete genome sequence of Corynebacterium casei LMG S-19264T (=DSM 44701T), isolated from a smear-ripened cheese.</title>
        <authorList>
            <consortium name="US DOE Joint Genome Institute (JGI-PGF)"/>
            <person name="Walter F."/>
            <person name="Albersmeier A."/>
            <person name="Kalinowski J."/>
            <person name="Ruckert C."/>
        </authorList>
    </citation>
    <scope>NUCLEOTIDE SEQUENCE</scope>
    <source>
        <strain evidence="3">CGMCC 1.6293</strain>
    </source>
</reference>
<evidence type="ECO:0000313" key="4">
    <source>
        <dbReference type="Proteomes" id="UP000649829"/>
    </source>
</evidence>
<feature type="signal peptide" evidence="1">
    <location>
        <begin position="1"/>
        <end position="20"/>
    </location>
</feature>
<proteinExistence type="predicted"/>
<gene>
    <name evidence="3" type="ORF">GCM10011534_21360</name>
</gene>
<reference evidence="3" key="2">
    <citation type="submission" date="2020-09" db="EMBL/GenBank/DDBJ databases">
        <authorList>
            <person name="Sun Q."/>
            <person name="Zhou Y."/>
        </authorList>
    </citation>
    <scope>NUCLEOTIDE SEQUENCE</scope>
    <source>
        <strain evidence="3">CGMCC 1.6293</strain>
    </source>
</reference>
<accession>A0A917SUB7</accession>